<feature type="compositionally biased region" description="Basic and acidic residues" evidence="1">
    <location>
        <begin position="9"/>
        <end position="19"/>
    </location>
</feature>
<evidence type="ECO:0000313" key="2">
    <source>
        <dbReference type="EMBL" id="MDQ0448760.1"/>
    </source>
</evidence>
<reference evidence="2 3" key="1">
    <citation type="submission" date="2023-07" db="EMBL/GenBank/DDBJ databases">
        <title>Genomic Encyclopedia of Type Strains, Phase IV (KMG-IV): sequencing the most valuable type-strain genomes for metagenomic binning, comparative biology and taxonomic classification.</title>
        <authorList>
            <person name="Goeker M."/>
        </authorList>
    </citation>
    <scope>NUCLEOTIDE SEQUENCE [LARGE SCALE GENOMIC DNA]</scope>
    <source>
        <strain evidence="2 3">DSM 19013</strain>
    </source>
</reference>
<comment type="caution">
    <text evidence="2">The sequence shown here is derived from an EMBL/GenBank/DDBJ whole genome shotgun (WGS) entry which is preliminary data.</text>
</comment>
<dbReference type="Proteomes" id="UP001231124">
    <property type="component" value="Unassembled WGS sequence"/>
</dbReference>
<sequence>MRFPGLGRESGRAAVRDDLETGGVCMSTATEVPATPSVHPLTNGQQSAGERRRGHPKKPLEETPCRVLPSRAAPSWPARSVPA</sequence>
<proteinExistence type="predicted"/>
<organism evidence="2 3">
    <name type="scientific">Methylobacterium aerolatum</name>
    <dbReference type="NCBI Taxonomy" id="418708"/>
    <lineage>
        <taxon>Bacteria</taxon>
        <taxon>Pseudomonadati</taxon>
        <taxon>Pseudomonadota</taxon>
        <taxon>Alphaproteobacteria</taxon>
        <taxon>Hyphomicrobiales</taxon>
        <taxon>Methylobacteriaceae</taxon>
        <taxon>Methylobacterium</taxon>
    </lineage>
</organism>
<accession>A0ABU0I2D6</accession>
<protein>
    <submittedName>
        <fullName evidence="2">Uncharacterized protein</fullName>
    </submittedName>
</protein>
<evidence type="ECO:0000256" key="1">
    <source>
        <dbReference type="SAM" id="MobiDB-lite"/>
    </source>
</evidence>
<evidence type="ECO:0000313" key="3">
    <source>
        <dbReference type="Proteomes" id="UP001231124"/>
    </source>
</evidence>
<feature type="region of interest" description="Disordered" evidence="1">
    <location>
        <begin position="1"/>
        <end position="83"/>
    </location>
</feature>
<gene>
    <name evidence="2" type="ORF">QO012_003272</name>
</gene>
<name>A0ABU0I2D6_9HYPH</name>
<dbReference type="EMBL" id="JAUSVP010000010">
    <property type="protein sequence ID" value="MDQ0448760.1"/>
    <property type="molecule type" value="Genomic_DNA"/>
</dbReference>
<keyword evidence="3" id="KW-1185">Reference proteome</keyword>